<gene>
    <name evidence="3" type="ORF">SISNIDRAFT_164449</name>
</gene>
<dbReference type="EMBL" id="KV419415">
    <property type="protein sequence ID" value="KZS91442.1"/>
    <property type="molecule type" value="Genomic_DNA"/>
</dbReference>
<reference evidence="3 4" key="1">
    <citation type="journal article" date="2016" name="Mol. Biol. Evol.">
        <title>Comparative Genomics of Early-Diverging Mushroom-Forming Fungi Provides Insights into the Origins of Lignocellulose Decay Capabilities.</title>
        <authorList>
            <person name="Nagy L.G."/>
            <person name="Riley R."/>
            <person name="Tritt A."/>
            <person name="Adam C."/>
            <person name="Daum C."/>
            <person name="Floudas D."/>
            <person name="Sun H."/>
            <person name="Yadav J.S."/>
            <person name="Pangilinan J."/>
            <person name="Larsson K.H."/>
            <person name="Matsuura K."/>
            <person name="Barry K."/>
            <person name="Labutti K."/>
            <person name="Kuo R."/>
            <person name="Ohm R.A."/>
            <person name="Bhattacharya S.S."/>
            <person name="Shirouzu T."/>
            <person name="Yoshinaga Y."/>
            <person name="Martin F.M."/>
            <person name="Grigoriev I.V."/>
            <person name="Hibbett D.S."/>
        </authorList>
    </citation>
    <scope>NUCLEOTIDE SEQUENCE [LARGE SCALE GENOMIC DNA]</scope>
    <source>
        <strain evidence="3 4">HHB9708</strain>
    </source>
</reference>
<proteinExistence type="predicted"/>
<evidence type="ECO:0000256" key="2">
    <source>
        <dbReference type="SAM" id="SignalP"/>
    </source>
</evidence>
<keyword evidence="2" id="KW-0732">Signal</keyword>
<evidence type="ECO:0000256" key="1">
    <source>
        <dbReference type="SAM" id="MobiDB-lite"/>
    </source>
</evidence>
<dbReference type="OrthoDB" id="2152896at2759"/>
<evidence type="ECO:0000313" key="3">
    <source>
        <dbReference type="EMBL" id="KZS91442.1"/>
    </source>
</evidence>
<sequence>MSSATSLSLLSLSLAAEQSQPLPAPQSNISTPDISTSASRVKPRRLSSASQMRRRMSDAREATIRPAYAFIRHIYPYTMFMMVIGSRRAPCLGSAAPQQPSPCPLSSLSMLDPPTTHDPKTPSHRRPQLPMPTIFHRVCQLLCLLPMSVR</sequence>
<feature type="compositionally biased region" description="Polar residues" evidence="1">
    <location>
        <begin position="18"/>
        <end position="39"/>
    </location>
</feature>
<evidence type="ECO:0000313" key="4">
    <source>
        <dbReference type="Proteomes" id="UP000076722"/>
    </source>
</evidence>
<dbReference type="Proteomes" id="UP000076722">
    <property type="component" value="Unassembled WGS sequence"/>
</dbReference>
<feature type="signal peptide" evidence="2">
    <location>
        <begin position="1"/>
        <end position="15"/>
    </location>
</feature>
<keyword evidence="4" id="KW-1185">Reference proteome</keyword>
<name>A0A164SFZ9_9AGAM</name>
<dbReference type="AlphaFoldDB" id="A0A164SFZ9"/>
<feature type="region of interest" description="Disordered" evidence="1">
    <location>
        <begin position="18"/>
        <end position="59"/>
    </location>
</feature>
<organism evidence="3 4">
    <name type="scientific">Sistotremastrum niveocremeum HHB9708</name>
    <dbReference type="NCBI Taxonomy" id="1314777"/>
    <lineage>
        <taxon>Eukaryota</taxon>
        <taxon>Fungi</taxon>
        <taxon>Dikarya</taxon>
        <taxon>Basidiomycota</taxon>
        <taxon>Agaricomycotina</taxon>
        <taxon>Agaricomycetes</taxon>
        <taxon>Sistotremastrales</taxon>
        <taxon>Sistotremastraceae</taxon>
        <taxon>Sertulicium</taxon>
        <taxon>Sertulicium niveocremeum</taxon>
    </lineage>
</organism>
<protein>
    <submittedName>
        <fullName evidence="3">Uncharacterized protein</fullName>
    </submittedName>
</protein>
<feature type="chain" id="PRO_5012881709" evidence="2">
    <location>
        <begin position="16"/>
        <end position="150"/>
    </location>
</feature>
<accession>A0A164SFZ9</accession>